<keyword evidence="1" id="KW-0479">Metal-binding</keyword>
<protein>
    <recommendedName>
        <fullName evidence="3">RING-type domain-containing protein</fullName>
    </recommendedName>
</protein>
<name>A0AAV0TMS2_HYABA</name>
<dbReference type="InterPro" id="IPR013083">
    <property type="entry name" value="Znf_RING/FYVE/PHD"/>
</dbReference>
<keyword evidence="5" id="KW-1185">Reference proteome</keyword>
<keyword evidence="1" id="KW-0863">Zinc-finger</keyword>
<evidence type="ECO:0000313" key="4">
    <source>
        <dbReference type="EMBL" id="CAI5723292.1"/>
    </source>
</evidence>
<sequence length="501" mass="56467">MDQMCDVCRYPDPILVAPTCRHTFHSRCVHVWPIDACPVCAAPLDQVAILPTIDMMTRPEPRSGKWTRHEENFIDVVLREFDRQALPLAHGTPIRLVLAKMLNCSTMRLSKKFQKNALGKRTFRVVKPVKGKKALEFDPMDHAQRQRELSQLELVFRQELIDQFQRENNTNEGALVETQCLRVAVQQFWVSNLLKFAVLVGQPVAGLDVSDAKKRKRAMQLLRNGQYDELLSWHHQPSSRECIGMTSMPPPTSNDVHTGPTSWTTTSAAEYSSSVLGPMPQESGVYIPALVHQTERPVKKKRTPEADVEGGRFVLPMDQPTACGLQYGRISPRSTTSVSSYDYDHQQQQQHQHQQHQQQRQQQPQQQSYHPEPFGRPSCGYSPFSDDRTPKQTSLEYTNGWQRQRRQDQQMLTGLASHDEATARDLRTAFVATGYTRPSGDAAYHVSGTAQVAPWDADGLLDNMSSDVHSGVAAVRAKSHVAQCGGDPSSMHPPWSTMHLM</sequence>
<evidence type="ECO:0000259" key="3">
    <source>
        <dbReference type="PROSITE" id="PS50089"/>
    </source>
</evidence>
<feature type="compositionally biased region" description="Polar residues" evidence="2">
    <location>
        <begin position="391"/>
        <end position="402"/>
    </location>
</feature>
<accession>A0AAV0TMS2</accession>
<dbReference type="AlphaFoldDB" id="A0AAV0TMS2"/>
<dbReference type="PANTHER" id="PTHR35213:SF3">
    <property type="entry name" value="MYB-LIKE DOMAIN-CONTAINING PROTEIN"/>
    <property type="match status" value="1"/>
</dbReference>
<evidence type="ECO:0000313" key="5">
    <source>
        <dbReference type="Proteomes" id="UP001162031"/>
    </source>
</evidence>
<organism evidence="4 5">
    <name type="scientific">Hyaloperonospora brassicae</name>
    <name type="common">Brassica downy mildew</name>
    <name type="synonym">Peronospora brassicae</name>
    <dbReference type="NCBI Taxonomy" id="162125"/>
    <lineage>
        <taxon>Eukaryota</taxon>
        <taxon>Sar</taxon>
        <taxon>Stramenopiles</taxon>
        <taxon>Oomycota</taxon>
        <taxon>Peronosporomycetes</taxon>
        <taxon>Peronosporales</taxon>
        <taxon>Peronosporaceae</taxon>
        <taxon>Hyaloperonospora</taxon>
    </lineage>
</organism>
<gene>
    <name evidence="4" type="ORF">HBR001_LOCUS3082</name>
</gene>
<proteinExistence type="predicted"/>
<reference evidence="4" key="1">
    <citation type="submission" date="2022-12" db="EMBL/GenBank/DDBJ databases">
        <authorList>
            <person name="Webb A."/>
        </authorList>
    </citation>
    <scope>NUCLEOTIDE SEQUENCE</scope>
    <source>
        <strain evidence="4">Hp1</strain>
    </source>
</reference>
<dbReference type="EMBL" id="CANTFL010000477">
    <property type="protein sequence ID" value="CAI5723292.1"/>
    <property type="molecule type" value="Genomic_DNA"/>
</dbReference>
<dbReference type="GO" id="GO:0008270">
    <property type="term" value="F:zinc ion binding"/>
    <property type="evidence" value="ECO:0007669"/>
    <property type="project" value="UniProtKB-KW"/>
</dbReference>
<dbReference type="SUPFAM" id="SSF57850">
    <property type="entry name" value="RING/U-box"/>
    <property type="match status" value="1"/>
</dbReference>
<feature type="compositionally biased region" description="Low complexity" evidence="2">
    <location>
        <begin position="346"/>
        <end position="367"/>
    </location>
</feature>
<feature type="domain" description="RING-type" evidence="3">
    <location>
        <begin position="5"/>
        <end position="40"/>
    </location>
</feature>
<dbReference type="PROSITE" id="PS50089">
    <property type="entry name" value="ZF_RING_2"/>
    <property type="match status" value="1"/>
</dbReference>
<keyword evidence="1" id="KW-0862">Zinc</keyword>
<evidence type="ECO:0000256" key="1">
    <source>
        <dbReference type="PROSITE-ProRule" id="PRU00175"/>
    </source>
</evidence>
<comment type="caution">
    <text evidence="4">The sequence shown here is derived from an EMBL/GenBank/DDBJ whole genome shotgun (WGS) entry which is preliminary data.</text>
</comment>
<evidence type="ECO:0000256" key="2">
    <source>
        <dbReference type="SAM" id="MobiDB-lite"/>
    </source>
</evidence>
<dbReference type="Proteomes" id="UP001162031">
    <property type="component" value="Unassembled WGS sequence"/>
</dbReference>
<dbReference type="InterPro" id="IPR001841">
    <property type="entry name" value="Znf_RING"/>
</dbReference>
<dbReference type="Gene3D" id="3.30.40.10">
    <property type="entry name" value="Zinc/RING finger domain, C3HC4 (zinc finger)"/>
    <property type="match status" value="1"/>
</dbReference>
<dbReference type="PANTHER" id="PTHR35213">
    <property type="entry name" value="RING-TYPE DOMAIN-CONTAINING PROTEIN-RELATED"/>
    <property type="match status" value="1"/>
</dbReference>
<feature type="region of interest" description="Disordered" evidence="2">
    <location>
        <begin position="295"/>
        <end position="406"/>
    </location>
</feature>